<protein>
    <submittedName>
        <fullName evidence="2">GNAT family N-acetyltransferase</fullName>
    </submittedName>
</protein>
<dbReference type="SUPFAM" id="SSF55729">
    <property type="entry name" value="Acyl-CoA N-acyltransferases (Nat)"/>
    <property type="match status" value="1"/>
</dbReference>
<evidence type="ECO:0000259" key="1">
    <source>
        <dbReference type="PROSITE" id="PS51186"/>
    </source>
</evidence>
<dbReference type="CDD" id="cd04301">
    <property type="entry name" value="NAT_SF"/>
    <property type="match status" value="1"/>
</dbReference>
<evidence type="ECO:0000313" key="3">
    <source>
        <dbReference type="Proteomes" id="UP000824111"/>
    </source>
</evidence>
<feature type="domain" description="N-acetyltransferase" evidence="1">
    <location>
        <begin position="14"/>
        <end position="188"/>
    </location>
</feature>
<dbReference type="GO" id="GO:0016747">
    <property type="term" value="F:acyltransferase activity, transferring groups other than amino-acyl groups"/>
    <property type="evidence" value="ECO:0007669"/>
    <property type="project" value="InterPro"/>
</dbReference>
<proteinExistence type="predicted"/>
<gene>
    <name evidence="2" type="ORF">IAB04_01035</name>
</gene>
<dbReference type="InterPro" id="IPR016181">
    <property type="entry name" value="Acyl_CoA_acyltransferase"/>
</dbReference>
<reference evidence="2" key="1">
    <citation type="submission" date="2020-10" db="EMBL/GenBank/DDBJ databases">
        <authorList>
            <person name="Gilroy R."/>
        </authorList>
    </citation>
    <scope>NUCLEOTIDE SEQUENCE</scope>
    <source>
        <strain evidence="2">ChiSjej4B22-9803</strain>
    </source>
</reference>
<organism evidence="2 3">
    <name type="scientific">Candidatus Avimonoglobus intestinipullorum</name>
    <dbReference type="NCBI Taxonomy" id="2840699"/>
    <lineage>
        <taxon>Bacteria</taxon>
        <taxon>Bacillati</taxon>
        <taxon>Bacillota</taxon>
        <taxon>Clostridia</taxon>
        <taxon>Eubacteriales</taxon>
        <taxon>Candidatus Avimonoglobus</taxon>
    </lineage>
</organism>
<dbReference type="PROSITE" id="PS51186">
    <property type="entry name" value="GNAT"/>
    <property type="match status" value="1"/>
</dbReference>
<comment type="caution">
    <text evidence="2">The sequence shown here is derived from an EMBL/GenBank/DDBJ whole genome shotgun (WGS) entry which is preliminary data.</text>
</comment>
<evidence type="ECO:0000313" key="2">
    <source>
        <dbReference type="EMBL" id="HIU47927.1"/>
    </source>
</evidence>
<accession>A0A9D1LU34</accession>
<dbReference type="Gene3D" id="3.40.630.30">
    <property type="match status" value="1"/>
</dbReference>
<dbReference type="InterPro" id="IPR000182">
    <property type="entry name" value="GNAT_dom"/>
</dbReference>
<dbReference type="Proteomes" id="UP000824111">
    <property type="component" value="Unassembled WGS sequence"/>
</dbReference>
<sequence length="188" mass="20854">MQKANNTGEKMGTITYVPLTRENCTVSALDTFELYQVVQKCWRRINGALVLIDHPYIEDLTLKERRAVARQILAAIDGGAAAQGAFLNNTLIGFAFLDAALFGKTARYLDLVMLYVSRPFRNHGIGKTLFRRICAAAKGCGAEKLYISANSSMETQGFYRSVGCVEATELNQVLANQEPCDIQMEYIL</sequence>
<reference evidence="2" key="2">
    <citation type="journal article" date="2021" name="PeerJ">
        <title>Extensive microbial diversity within the chicken gut microbiome revealed by metagenomics and culture.</title>
        <authorList>
            <person name="Gilroy R."/>
            <person name="Ravi A."/>
            <person name="Getino M."/>
            <person name="Pursley I."/>
            <person name="Horton D.L."/>
            <person name="Alikhan N.F."/>
            <person name="Baker D."/>
            <person name="Gharbi K."/>
            <person name="Hall N."/>
            <person name="Watson M."/>
            <person name="Adriaenssens E.M."/>
            <person name="Foster-Nyarko E."/>
            <person name="Jarju S."/>
            <person name="Secka A."/>
            <person name="Antonio M."/>
            <person name="Oren A."/>
            <person name="Chaudhuri R.R."/>
            <person name="La Ragione R."/>
            <person name="Hildebrand F."/>
            <person name="Pallen M.J."/>
        </authorList>
    </citation>
    <scope>NUCLEOTIDE SEQUENCE</scope>
    <source>
        <strain evidence="2">ChiSjej4B22-9803</strain>
    </source>
</reference>
<dbReference type="AlphaFoldDB" id="A0A9D1LU34"/>
<name>A0A9D1LU34_9FIRM</name>
<dbReference type="Pfam" id="PF00583">
    <property type="entry name" value="Acetyltransf_1"/>
    <property type="match status" value="1"/>
</dbReference>
<dbReference type="EMBL" id="DVND01000021">
    <property type="protein sequence ID" value="HIU47927.1"/>
    <property type="molecule type" value="Genomic_DNA"/>
</dbReference>